<dbReference type="PROSITE" id="PS50801">
    <property type="entry name" value="STAS"/>
    <property type="match status" value="1"/>
</dbReference>
<organism evidence="4 5">
    <name type="scientific">Propionispora vibrioides</name>
    <dbReference type="NCBI Taxonomy" id="112903"/>
    <lineage>
        <taxon>Bacteria</taxon>
        <taxon>Bacillati</taxon>
        <taxon>Bacillota</taxon>
        <taxon>Negativicutes</taxon>
        <taxon>Selenomonadales</taxon>
        <taxon>Sporomusaceae</taxon>
        <taxon>Propionispora</taxon>
    </lineage>
</organism>
<dbReference type="InterPro" id="IPR003658">
    <property type="entry name" value="Anti-sigma_ant"/>
</dbReference>
<name>A0A1H8R5X0_9FIRM</name>
<feature type="domain" description="STAS" evidence="3">
    <location>
        <begin position="10"/>
        <end position="113"/>
    </location>
</feature>
<dbReference type="RefSeq" id="WP_091744146.1">
    <property type="nucleotide sequence ID" value="NZ_FODY01000003.1"/>
</dbReference>
<dbReference type="EMBL" id="FODY01000003">
    <property type="protein sequence ID" value="SEO61717.1"/>
    <property type="molecule type" value="Genomic_DNA"/>
</dbReference>
<proteinExistence type="inferred from homology"/>
<evidence type="ECO:0000313" key="5">
    <source>
        <dbReference type="Proteomes" id="UP000198847"/>
    </source>
</evidence>
<dbReference type="GO" id="GO:0043856">
    <property type="term" value="F:anti-sigma factor antagonist activity"/>
    <property type="evidence" value="ECO:0007669"/>
    <property type="project" value="InterPro"/>
</dbReference>
<evidence type="ECO:0000256" key="2">
    <source>
        <dbReference type="RuleBase" id="RU003749"/>
    </source>
</evidence>
<dbReference type="STRING" id="112903.SAMN04490178_103176"/>
<dbReference type="CDD" id="cd07043">
    <property type="entry name" value="STAS_anti-anti-sigma_factors"/>
    <property type="match status" value="1"/>
</dbReference>
<evidence type="ECO:0000313" key="4">
    <source>
        <dbReference type="EMBL" id="SEO61717.1"/>
    </source>
</evidence>
<dbReference type="AlphaFoldDB" id="A0A1H8R5X0"/>
<sequence length="113" mass="12600">MNSESGVLLLDRQIEVQQERILVELKGCMYEDHAALLGQELSNYVSRGYNTYIIDMSSLDYIDSSGIGVLMAINKLSQRSGGSVTLQGLKGTVRELFEITHLNKVFKLQQVSC</sequence>
<dbReference type="PANTHER" id="PTHR33495">
    <property type="entry name" value="ANTI-SIGMA FACTOR ANTAGONIST TM_1081-RELATED-RELATED"/>
    <property type="match status" value="1"/>
</dbReference>
<evidence type="ECO:0000259" key="3">
    <source>
        <dbReference type="PROSITE" id="PS50801"/>
    </source>
</evidence>
<dbReference type="InterPro" id="IPR002645">
    <property type="entry name" value="STAS_dom"/>
</dbReference>
<comment type="similarity">
    <text evidence="1 2">Belongs to the anti-sigma-factor antagonist family.</text>
</comment>
<dbReference type="PANTHER" id="PTHR33495:SF2">
    <property type="entry name" value="ANTI-SIGMA FACTOR ANTAGONIST TM_1081-RELATED"/>
    <property type="match status" value="1"/>
</dbReference>
<dbReference type="SUPFAM" id="SSF52091">
    <property type="entry name" value="SpoIIaa-like"/>
    <property type="match status" value="1"/>
</dbReference>
<evidence type="ECO:0000256" key="1">
    <source>
        <dbReference type="ARBA" id="ARBA00009013"/>
    </source>
</evidence>
<gene>
    <name evidence="4" type="ORF">SAMN04490178_103176</name>
</gene>
<dbReference type="Gene3D" id="3.30.750.24">
    <property type="entry name" value="STAS domain"/>
    <property type="match status" value="1"/>
</dbReference>
<dbReference type="OrthoDB" id="9794628at2"/>
<reference evidence="4 5" key="1">
    <citation type="submission" date="2016-10" db="EMBL/GenBank/DDBJ databases">
        <authorList>
            <person name="de Groot N.N."/>
        </authorList>
    </citation>
    <scope>NUCLEOTIDE SEQUENCE [LARGE SCALE GENOMIC DNA]</scope>
    <source>
        <strain evidence="4 5">DSM 13305</strain>
    </source>
</reference>
<dbReference type="Pfam" id="PF01740">
    <property type="entry name" value="STAS"/>
    <property type="match status" value="1"/>
</dbReference>
<keyword evidence="5" id="KW-1185">Reference proteome</keyword>
<dbReference type="InterPro" id="IPR036513">
    <property type="entry name" value="STAS_dom_sf"/>
</dbReference>
<dbReference type="Proteomes" id="UP000198847">
    <property type="component" value="Unassembled WGS sequence"/>
</dbReference>
<protein>
    <recommendedName>
        <fullName evidence="2">Anti-sigma factor antagonist</fullName>
    </recommendedName>
</protein>
<accession>A0A1H8R5X0</accession>
<dbReference type="NCBIfam" id="TIGR00377">
    <property type="entry name" value="ant_ant_sig"/>
    <property type="match status" value="1"/>
</dbReference>